<dbReference type="InterPro" id="IPR027640">
    <property type="entry name" value="Kinesin-like_fam"/>
</dbReference>
<dbReference type="HAMAP" id="MF_01114">
    <property type="entry name" value="RecX"/>
    <property type="match status" value="1"/>
</dbReference>
<dbReference type="InterPro" id="IPR036961">
    <property type="entry name" value="Kinesin_motor_dom_sf"/>
</dbReference>
<feature type="domain" description="Calponin-homology (CH)" evidence="10">
    <location>
        <begin position="56"/>
        <end position="177"/>
    </location>
</feature>
<feature type="region of interest" description="Disordered" evidence="9">
    <location>
        <begin position="858"/>
        <end position="882"/>
    </location>
</feature>
<dbReference type="InterPro" id="IPR036872">
    <property type="entry name" value="CH_dom_sf"/>
</dbReference>
<keyword evidence="7" id="KW-0067">ATP-binding</keyword>
<dbReference type="EnsemblPlants" id="evm.model.08.55">
    <property type="protein sequence ID" value="cds.evm.model.08.55"/>
    <property type="gene ID" value="evm.TU.08.55"/>
</dbReference>
<name>A0A803QBL6_CANSA</name>
<dbReference type="FunFam" id="1.10.418.10:FF:000067">
    <property type="entry name" value="kinesin-like protein KIN-14F"/>
    <property type="match status" value="1"/>
</dbReference>
<comment type="similarity">
    <text evidence="2">Belongs to the RecX family.</text>
</comment>
<evidence type="ECO:0000256" key="9">
    <source>
        <dbReference type="SAM" id="MobiDB-lite"/>
    </source>
</evidence>
<dbReference type="PANTHER" id="PTHR47972:SF28">
    <property type="entry name" value="KINESIN-LIKE PROTEIN KLP-3"/>
    <property type="match status" value="1"/>
</dbReference>
<feature type="domain" description="Kinesin motor" evidence="11">
    <location>
        <begin position="437"/>
        <end position="734"/>
    </location>
</feature>
<comment type="similarity">
    <text evidence="3">Belongs to the TRAFAC class myosin-kinesin ATPase superfamily. Kinesin family. KIN-14 subfamily.</text>
</comment>
<feature type="binding site" evidence="7">
    <location>
        <begin position="521"/>
        <end position="528"/>
    </location>
    <ligand>
        <name>ATP</name>
        <dbReference type="ChEBI" id="CHEBI:30616"/>
    </ligand>
</feature>
<dbReference type="InterPro" id="IPR001752">
    <property type="entry name" value="Kinesin_motor_dom"/>
</dbReference>
<feature type="coiled-coil region" evidence="8">
    <location>
        <begin position="741"/>
        <end position="775"/>
    </location>
</feature>
<dbReference type="GO" id="GO:0005524">
    <property type="term" value="F:ATP binding"/>
    <property type="evidence" value="ECO:0007669"/>
    <property type="project" value="UniProtKB-UniRule"/>
</dbReference>
<dbReference type="GO" id="GO:0008017">
    <property type="term" value="F:microtubule binding"/>
    <property type="evidence" value="ECO:0007669"/>
    <property type="project" value="InterPro"/>
</dbReference>
<dbReference type="SUPFAM" id="SSF47576">
    <property type="entry name" value="Calponin-homology domain, CH-domain"/>
    <property type="match status" value="1"/>
</dbReference>
<reference evidence="12" key="2">
    <citation type="submission" date="2021-03" db="UniProtKB">
        <authorList>
            <consortium name="EnsemblPlants"/>
        </authorList>
    </citation>
    <scope>IDENTIFICATION</scope>
</reference>
<feature type="region of interest" description="Disordered" evidence="9">
    <location>
        <begin position="1335"/>
        <end position="1358"/>
    </location>
</feature>
<dbReference type="InterPro" id="IPR003783">
    <property type="entry name" value="Regulatory_RecX"/>
</dbReference>
<dbReference type="InterPro" id="IPR053924">
    <property type="entry name" value="RecX_HTH_2nd"/>
</dbReference>
<dbReference type="Pfam" id="PF00307">
    <property type="entry name" value="CH"/>
    <property type="match status" value="1"/>
</dbReference>
<keyword evidence="6 7" id="KW-0505">Motor protein</keyword>
<reference evidence="12" key="1">
    <citation type="submission" date="2018-11" db="EMBL/GenBank/DDBJ databases">
        <authorList>
            <person name="Grassa J C."/>
        </authorList>
    </citation>
    <scope>NUCLEOTIDE SEQUENCE [LARGE SCALE GENOMIC DNA]</scope>
</reference>
<feature type="compositionally biased region" description="Low complexity" evidence="9">
    <location>
        <begin position="1335"/>
        <end position="1346"/>
    </location>
</feature>
<feature type="region of interest" description="Disordered" evidence="9">
    <location>
        <begin position="1014"/>
        <end position="1038"/>
    </location>
</feature>
<evidence type="ECO:0000313" key="12">
    <source>
        <dbReference type="EnsemblPlants" id="cds.evm.model.08.55"/>
    </source>
</evidence>
<evidence type="ECO:0000259" key="11">
    <source>
        <dbReference type="PROSITE" id="PS50067"/>
    </source>
</evidence>
<dbReference type="Pfam" id="PF02631">
    <property type="entry name" value="RecX_HTH2"/>
    <property type="match status" value="1"/>
</dbReference>
<dbReference type="PANTHER" id="PTHR47972">
    <property type="entry name" value="KINESIN-LIKE PROTEIN KLP-3"/>
    <property type="match status" value="1"/>
</dbReference>
<dbReference type="InterPro" id="IPR027417">
    <property type="entry name" value="P-loop_NTPase"/>
</dbReference>
<dbReference type="FunFam" id="3.40.850.10:FF:000178">
    <property type="entry name" value="Kinesin-related protein3"/>
    <property type="match status" value="1"/>
</dbReference>
<keyword evidence="5" id="KW-0963">Cytoplasm</keyword>
<dbReference type="Pfam" id="PF00225">
    <property type="entry name" value="Kinesin"/>
    <property type="match status" value="1"/>
</dbReference>
<keyword evidence="13" id="KW-1185">Reference proteome</keyword>
<dbReference type="CDD" id="cd21203">
    <property type="entry name" value="CH_AtKIN14-like"/>
    <property type="match status" value="1"/>
</dbReference>
<keyword evidence="7" id="KW-0547">Nucleotide-binding</keyword>
<dbReference type="PROSITE" id="PS50067">
    <property type="entry name" value="KINESIN_MOTOR_2"/>
    <property type="match status" value="1"/>
</dbReference>
<dbReference type="GO" id="GO:0003777">
    <property type="term" value="F:microtubule motor activity"/>
    <property type="evidence" value="ECO:0007669"/>
    <property type="project" value="InterPro"/>
</dbReference>
<comment type="subcellular location">
    <subcellularLocation>
        <location evidence="1">Cytoplasm</location>
    </subcellularLocation>
</comment>
<dbReference type="PROSITE" id="PS50021">
    <property type="entry name" value="CH"/>
    <property type="match status" value="1"/>
</dbReference>
<dbReference type="Gene3D" id="1.10.10.10">
    <property type="entry name" value="Winged helix-like DNA-binding domain superfamily/Winged helix DNA-binding domain"/>
    <property type="match status" value="2"/>
</dbReference>
<dbReference type="FunFam" id="3.40.850.10:FF:000111">
    <property type="entry name" value="p-loop nucleoside triphosphate hydrolase superfamily protein with CH (Calponin Homology) domain"/>
    <property type="match status" value="1"/>
</dbReference>
<dbReference type="InterPro" id="IPR053925">
    <property type="entry name" value="RecX_HTH_3rd"/>
</dbReference>
<protein>
    <recommendedName>
        <fullName evidence="4">Regulatory protein RecX</fullName>
    </recommendedName>
</protein>
<dbReference type="InterPro" id="IPR008586">
    <property type="entry name" value="DUF868_pln"/>
</dbReference>
<dbReference type="InterPro" id="IPR036388">
    <property type="entry name" value="WH-like_DNA-bd_sf"/>
</dbReference>
<dbReference type="SMART" id="SM00033">
    <property type="entry name" value="CH"/>
    <property type="match status" value="1"/>
</dbReference>
<dbReference type="GO" id="GO:0015630">
    <property type="term" value="C:microtubule cytoskeleton"/>
    <property type="evidence" value="ECO:0007669"/>
    <property type="project" value="TreeGrafter"/>
</dbReference>
<evidence type="ECO:0000256" key="4">
    <source>
        <dbReference type="ARBA" id="ARBA00018111"/>
    </source>
</evidence>
<dbReference type="GO" id="GO:0006282">
    <property type="term" value="P:regulation of DNA repair"/>
    <property type="evidence" value="ECO:0007669"/>
    <property type="project" value="InterPro"/>
</dbReference>
<dbReference type="Gramene" id="evm.model.08.55">
    <property type="protein sequence ID" value="cds.evm.model.08.55"/>
    <property type="gene ID" value="evm.TU.08.55"/>
</dbReference>
<feature type="compositionally biased region" description="Basic and acidic residues" evidence="9">
    <location>
        <begin position="1021"/>
        <end position="1032"/>
    </location>
</feature>
<feature type="region of interest" description="Disordered" evidence="9">
    <location>
        <begin position="817"/>
        <end position="836"/>
    </location>
</feature>
<proteinExistence type="inferred from homology"/>
<dbReference type="GO" id="GO:0005737">
    <property type="term" value="C:cytoplasm"/>
    <property type="evidence" value="ECO:0007669"/>
    <property type="project" value="UniProtKB-SubCell"/>
</dbReference>
<dbReference type="PRINTS" id="PR00380">
    <property type="entry name" value="KINESINHEAVY"/>
</dbReference>
<organism evidence="12 13">
    <name type="scientific">Cannabis sativa</name>
    <name type="common">Hemp</name>
    <name type="synonym">Marijuana</name>
    <dbReference type="NCBI Taxonomy" id="3483"/>
    <lineage>
        <taxon>Eukaryota</taxon>
        <taxon>Viridiplantae</taxon>
        <taxon>Streptophyta</taxon>
        <taxon>Embryophyta</taxon>
        <taxon>Tracheophyta</taxon>
        <taxon>Spermatophyta</taxon>
        <taxon>Magnoliopsida</taxon>
        <taxon>eudicotyledons</taxon>
        <taxon>Gunneridae</taxon>
        <taxon>Pentapetalae</taxon>
        <taxon>rosids</taxon>
        <taxon>fabids</taxon>
        <taxon>Rosales</taxon>
        <taxon>Cannabaceae</taxon>
        <taxon>Cannabis</taxon>
    </lineage>
</organism>
<dbReference type="Pfam" id="PF21981">
    <property type="entry name" value="RecX_HTH3"/>
    <property type="match status" value="1"/>
</dbReference>
<dbReference type="GO" id="GO:0007018">
    <property type="term" value="P:microtubule-based movement"/>
    <property type="evidence" value="ECO:0007669"/>
    <property type="project" value="InterPro"/>
</dbReference>
<keyword evidence="8" id="KW-0175">Coiled coil</keyword>
<dbReference type="InterPro" id="IPR001715">
    <property type="entry name" value="CH_dom"/>
</dbReference>
<evidence type="ECO:0000313" key="13">
    <source>
        <dbReference type="Proteomes" id="UP000596661"/>
    </source>
</evidence>
<dbReference type="SMART" id="SM00129">
    <property type="entry name" value="KISc"/>
    <property type="match status" value="1"/>
</dbReference>
<accession>A0A803QBL6</accession>
<evidence type="ECO:0000256" key="1">
    <source>
        <dbReference type="ARBA" id="ARBA00004496"/>
    </source>
</evidence>
<evidence type="ECO:0000256" key="2">
    <source>
        <dbReference type="ARBA" id="ARBA00009695"/>
    </source>
</evidence>
<evidence type="ECO:0000256" key="6">
    <source>
        <dbReference type="ARBA" id="ARBA00023175"/>
    </source>
</evidence>
<sequence length="1578" mass="178432">MPQESSNSNSSLFTSPCKNLRGLKGPTISNNETSYAYTEEIINDYELAQRKAEEAASRRYQAAQWLRQMDYGASETLSKEPSEEEFCLSLRNGLILCNVLNKVNPGAVLKVVENPIIPIQSVEAAAQSAIQYFENMRNFLEAVKNMKLLTFEASDLEKGGSSSKVVDCILCLKGYYEWKQAGGIGVWRYGGTVRITSCPKESPSSLIGSESTDDSLDESESSQFEQLLEFIHLSNEVSVEESRIANVLTFLFDRFGLGLLQAYLQESNGLEELPFNAMVIDTFLSKVVKDFSTLLVSQGTQLGLFLKKILKDDYGNCSTSEFLETISRYLSQRTSLVSNDLSTFCICGGKRELVQHIVSHSSDHDEAINMSQKQLQELKSSFKETKVEIHHIHSQWEDDLRRLVYHVKHLELASNSYQKVLEENRHLYNQVQDLKGTIRVYCRVRPFLHGQSNLQSTVDYIGENGNIMIVNPLKQGKDSRRIFTFNKVFGTNVTQEQIYGDTQPLVRSVLDGYNVCIFAYGQTGSGKTYTMSGPDLTTDKTWGVNYRALQDLFEISKERTLDIRNNSQLNGLNVPDACLVPVTCTQDVLDLMRIGQRNRAVGATALNERSSRSHSILTVHVQGKELVSGSILRGCLHLVDLAGSERVDKSEAVGERLKEAQYINRSLSALGDVISALAQKSTHIPYRNSKLTQVLQDSLGGHAKTLMFVHINPEVNALGETISTLKFAERVACIELGAAKSNKETGEIKELKDEVSNLKQALEKKEAELEQYKNGTLKPAMDSQKARAVSPFRLPRYGLNNNTNLKTEISQRPFDETKISETRSCSSGKQRRSRFPLGFTEKESLVPKMSYLGEEIRVTSNGKQRSSPSPPVRRSISTDRGSVIKTRVKPDTIENQPISRVPFPARVPSNKSLATDNNSRVPIINKSLMTPTPTPTYQSSQQEYISEALYSFQKLNFKKVQQEHDDHEQYKQALNIRQGGIRKSKTEVKAAKTKQFIPTRFHRPEAMTTLFSDLEISSGGDKTEDETRKSDFSEPENELVYGGSPLHSVLDMKKPRKNLSRHLQNHEPRGGLVPVVENKLPYGATRNQKESSNTSDLKNDAYKRTRSRPCLDEATLLHKKENVCGKRLFCTKAMLKYGDKIRGEHDIVIENSLSGPGDPEMWISVEGTVVIRVMNLNWRFRGNETIMVNSVPLEIFWDVHDWLFSSPKTGHGIGLFIFKLGTLEQEANSNVITDFDSRYFCCNGSKHDHVDSPKSTSEFCHFLYAWKVEVKNNSSISCLKSRDYNSSVPIRYIPKKASKSNEIGNSELINKGSKKKEFLEFSEAITPFDNVVGISSNHSGNGNENGVQKRNNFDSKPRFEQHLPTPSFKFLPNEFEHDNVMEEHEEVYEELFIDRENSSDRDNLPQKNRTKLDAEKLVIKLLAMRAFTAVELRKKLCGKKFSLDIVDEVINDYKCRGFINDSMYAEGFCQSRWSSSSWGPQRIKQALYRKGVSKDDIEKAIQIVFQDGESEEHKETSRGLSEPSMDRLLVQASKQWLRGGQDVPKEKRKSRIIRWLQYRGFSWDVISTIVKKLESNSE</sequence>
<dbReference type="Gene3D" id="3.40.850.10">
    <property type="entry name" value="Kinesin motor domain"/>
    <property type="match status" value="2"/>
</dbReference>
<evidence type="ECO:0000256" key="8">
    <source>
        <dbReference type="SAM" id="Coils"/>
    </source>
</evidence>
<dbReference type="Pfam" id="PF05910">
    <property type="entry name" value="DUF868"/>
    <property type="match status" value="1"/>
</dbReference>
<evidence type="ECO:0000259" key="10">
    <source>
        <dbReference type="PROSITE" id="PS50021"/>
    </source>
</evidence>
<dbReference type="Gene3D" id="1.10.418.10">
    <property type="entry name" value="Calponin-like domain"/>
    <property type="match status" value="1"/>
</dbReference>
<dbReference type="OMA" id="EPEIWIS"/>
<evidence type="ECO:0000256" key="3">
    <source>
        <dbReference type="ARBA" id="ARBA00010899"/>
    </source>
</evidence>
<dbReference type="Proteomes" id="UP000596661">
    <property type="component" value="Chromosome 8"/>
</dbReference>
<dbReference type="SUPFAM" id="SSF52540">
    <property type="entry name" value="P-loop containing nucleoside triphosphate hydrolases"/>
    <property type="match status" value="1"/>
</dbReference>
<evidence type="ECO:0000256" key="7">
    <source>
        <dbReference type="PROSITE-ProRule" id="PRU00283"/>
    </source>
</evidence>
<dbReference type="EMBL" id="UZAU01000678">
    <property type="status" value="NOT_ANNOTATED_CDS"/>
    <property type="molecule type" value="Genomic_DNA"/>
</dbReference>
<evidence type="ECO:0000256" key="5">
    <source>
        <dbReference type="ARBA" id="ARBA00022490"/>
    </source>
</evidence>